<feature type="region of interest" description="Disordered" evidence="1">
    <location>
        <begin position="1"/>
        <end position="27"/>
    </location>
</feature>
<keyword evidence="3" id="KW-1185">Reference proteome</keyword>
<protein>
    <submittedName>
        <fullName evidence="2">38978_t:CDS:1</fullName>
    </submittedName>
</protein>
<organism evidence="2 3">
    <name type="scientific">Gigaspora margarita</name>
    <dbReference type="NCBI Taxonomy" id="4874"/>
    <lineage>
        <taxon>Eukaryota</taxon>
        <taxon>Fungi</taxon>
        <taxon>Fungi incertae sedis</taxon>
        <taxon>Mucoromycota</taxon>
        <taxon>Glomeromycotina</taxon>
        <taxon>Glomeromycetes</taxon>
        <taxon>Diversisporales</taxon>
        <taxon>Gigasporaceae</taxon>
        <taxon>Gigaspora</taxon>
    </lineage>
</organism>
<sequence length="65" mass="7849">TPEPCGLSQHKNRRYNSNRTQTNKEEVRKHYEKWTQANPLNPEKWSEWATEYEPIQSIDPSSLRY</sequence>
<evidence type="ECO:0000313" key="2">
    <source>
        <dbReference type="EMBL" id="CAG8823911.1"/>
    </source>
</evidence>
<accession>A0ABN7W9Z6</accession>
<dbReference type="EMBL" id="CAJVQB010036430">
    <property type="protein sequence ID" value="CAG8823911.1"/>
    <property type="molecule type" value="Genomic_DNA"/>
</dbReference>
<gene>
    <name evidence="2" type="ORF">GMARGA_LOCUS28448</name>
</gene>
<reference evidence="2 3" key="1">
    <citation type="submission" date="2021-06" db="EMBL/GenBank/DDBJ databases">
        <authorList>
            <person name="Kallberg Y."/>
            <person name="Tangrot J."/>
            <person name="Rosling A."/>
        </authorList>
    </citation>
    <scope>NUCLEOTIDE SEQUENCE [LARGE SCALE GENOMIC DNA]</scope>
    <source>
        <strain evidence="2 3">120-4 pot B 10/14</strain>
    </source>
</reference>
<name>A0ABN7W9Z6_GIGMA</name>
<comment type="caution">
    <text evidence="2">The sequence shown here is derived from an EMBL/GenBank/DDBJ whole genome shotgun (WGS) entry which is preliminary data.</text>
</comment>
<evidence type="ECO:0000313" key="3">
    <source>
        <dbReference type="Proteomes" id="UP000789901"/>
    </source>
</evidence>
<evidence type="ECO:0000256" key="1">
    <source>
        <dbReference type="SAM" id="MobiDB-lite"/>
    </source>
</evidence>
<dbReference type="Proteomes" id="UP000789901">
    <property type="component" value="Unassembled WGS sequence"/>
</dbReference>
<proteinExistence type="predicted"/>
<feature type="non-terminal residue" evidence="2">
    <location>
        <position position="1"/>
    </location>
</feature>